<sequence>MQFFGLILLRGNLLVPNENYFWSTEDDVCVSIKHGSAADIDRAKGILPAENEEENTKLPYKELDMKIRCGYIFIVCCFIVAMPSIKREAERKGKAPANTGSSTNSEGRANSLAEETDEPARGSGSLH</sequence>
<dbReference type="EMBL" id="JYDV01000169">
    <property type="protein sequence ID" value="KRZ27218.1"/>
    <property type="molecule type" value="Genomic_DNA"/>
</dbReference>
<gene>
    <name evidence="2" type="ORF">T4C_10410</name>
</gene>
<dbReference type="AlphaFoldDB" id="A0A0V1IWT6"/>
<proteinExistence type="predicted"/>
<dbReference type="Proteomes" id="UP000054826">
    <property type="component" value="Unassembled WGS sequence"/>
</dbReference>
<evidence type="ECO:0000313" key="3">
    <source>
        <dbReference type="Proteomes" id="UP000054826"/>
    </source>
</evidence>
<accession>A0A0V1IWT6</accession>
<feature type="compositionally biased region" description="Polar residues" evidence="1">
    <location>
        <begin position="98"/>
        <end position="108"/>
    </location>
</feature>
<evidence type="ECO:0000313" key="2">
    <source>
        <dbReference type="EMBL" id="KRZ27218.1"/>
    </source>
</evidence>
<reference evidence="2 3" key="1">
    <citation type="submission" date="2015-01" db="EMBL/GenBank/DDBJ databases">
        <title>Evolution of Trichinella species and genotypes.</title>
        <authorList>
            <person name="Korhonen P.K."/>
            <person name="Edoardo P."/>
            <person name="Giuseppe L.R."/>
            <person name="Gasser R.B."/>
        </authorList>
    </citation>
    <scope>NUCLEOTIDE SEQUENCE [LARGE SCALE GENOMIC DNA]</scope>
    <source>
        <strain evidence="2">ISS176</strain>
    </source>
</reference>
<name>A0A0V1IWT6_TRIPS</name>
<feature type="region of interest" description="Disordered" evidence="1">
    <location>
        <begin position="89"/>
        <end position="127"/>
    </location>
</feature>
<evidence type="ECO:0000256" key="1">
    <source>
        <dbReference type="SAM" id="MobiDB-lite"/>
    </source>
</evidence>
<organism evidence="2 3">
    <name type="scientific">Trichinella pseudospiralis</name>
    <name type="common">Parasitic roundworm</name>
    <dbReference type="NCBI Taxonomy" id="6337"/>
    <lineage>
        <taxon>Eukaryota</taxon>
        <taxon>Metazoa</taxon>
        <taxon>Ecdysozoa</taxon>
        <taxon>Nematoda</taxon>
        <taxon>Enoplea</taxon>
        <taxon>Dorylaimia</taxon>
        <taxon>Trichinellida</taxon>
        <taxon>Trichinellidae</taxon>
        <taxon>Trichinella</taxon>
    </lineage>
</organism>
<protein>
    <submittedName>
        <fullName evidence="2">Uncharacterized protein</fullName>
    </submittedName>
</protein>
<comment type="caution">
    <text evidence="2">The sequence shown here is derived from an EMBL/GenBank/DDBJ whole genome shotgun (WGS) entry which is preliminary data.</text>
</comment>